<proteinExistence type="predicted"/>
<gene>
    <name evidence="1" type="primary">ORF21309</name>
</gene>
<organism evidence="1">
    <name type="scientific">Arion vulgaris</name>
    <dbReference type="NCBI Taxonomy" id="1028688"/>
    <lineage>
        <taxon>Eukaryota</taxon>
        <taxon>Metazoa</taxon>
        <taxon>Spiralia</taxon>
        <taxon>Lophotrochozoa</taxon>
        <taxon>Mollusca</taxon>
        <taxon>Gastropoda</taxon>
        <taxon>Heterobranchia</taxon>
        <taxon>Euthyneura</taxon>
        <taxon>Panpulmonata</taxon>
        <taxon>Eupulmonata</taxon>
        <taxon>Stylommatophora</taxon>
        <taxon>Helicina</taxon>
        <taxon>Arionoidea</taxon>
        <taxon>Arionidae</taxon>
        <taxon>Arion</taxon>
    </lineage>
</organism>
<dbReference type="AlphaFoldDB" id="A0A0B6YBX6"/>
<sequence length="53" mass="6160">PTAYHRPKQWQQTGEVTVHRHPILTCRRMSEGRLTLTVMSLCHSRLSESCRAI</sequence>
<accession>A0A0B6YBX6</accession>
<protein>
    <submittedName>
        <fullName evidence="1">Uncharacterized protein</fullName>
    </submittedName>
</protein>
<reference evidence="1" key="1">
    <citation type="submission" date="2014-12" db="EMBL/GenBank/DDBJ databases">
        <title>Insight into the proteome of Arion vulgaris.</title>
        <authorList>
            <person name="Aradska J."/>
            <person name="Bulat T."/>
            <person name="Smidak R."/>
            <person name="Sarate P."/>
            <person name="Gangsoo J."/>
            <person name="Sialana F."/>
            <person name="Bilban M."/>
            <person name="Lubec G."/>
        </authorList>
    </citation>
    <scope>NUCLEOTIDE SEQUENCE</scope>
    <source>
        <tissue evidence="1">Skin</tissue>
    </source>
</reference>
<dbReference type="EMBL" id="HACG01006957">
    <property type="protein sequence ID" value="CEK53822.1"/>
    <property type="molecule type" value="Transcribed_RNA"/>
</dbReference>
<name>A0A0B6YBX6_9EUPU</name>
<evidence type="ECO:0000313" key="1">
    <source>
        <dbReference type="EMBL" id="CEK53822.1"/>
    </source>
</evidence>
<feature type="non-terminal residue" evidence="1">
    <location>
        <position position="1"/>
    </location>
</feature>